<name>A0ABT7EY81_9RHOB</name>
<evidence type="ECO:0000256" key="2">
    <source>
        <dbReference type="ARBA" id="ARBA00022898"/>
    </source>
</evidence>
<dbReference type="InterPro" id="IPR054542">
    <property type="entry name" value="Cys_met_metab_PP"/>
</dbReference>
<dbReference type="InterPro" id="IPR000277">
    <property type="entry name" value="Cys/Met-Metab_PyrdxlP-dep_enz"/>
</dbReference>
<dbReference type="InterPro" id="IPR015424">
    <property type="entry name" value="PyrdxlP-dep_Trfase"/>
</dbReference>
<gene>
    <name evidence="4" type="ORF">QO033_06485</name>
</gene>
<dbReference type="Proteomes" id="UP001243757">
    <property type="component" value="Unassembled WGS sequence"/>
</dbReference>
<evidence type="ECO:0000256" key="3">
    <source>
        <dbReference type="RuleBase" id="RU362118"/>
    </source>
</evidence>
<dbReference type="InterPro" id="IPR015422">
    <property type="entry name" value="PyrdxlP-dep_Trfase_small"/>
</dbReference>
<organism evidence="4 5">
    <name type="scientific">Pseudodonghicola flavimaris</name>
    <dbReference type="NCBI Taxonomy" id="3050036"/>
    <lineage>
        <taxon>Bacteria</taxon>
        <taxon>Pseudomonadati</taxon>
        <taxon>Pseudomonadota</taxon>
        <taxon>Alphaproteobacteria</taxon>
        <taxon>Rhodobacterales</taxon>
        <taxon>Paracoccaceae</taxon>
        <taxon>Pseudodonghicola</taxon>
    </lineage>
</organism>
<dbReference type="InterPro" id="IPR015421">
    <property type="entry name" value="PyrdxlP-dep_Trfase_major"/>
</dbReference>
<dbReference type="CDD" id="cd00614">
    <property type="entry name" value="CGS_like"/>
    <property type="match status" value="1"/>
</dbReference>
<comment type="similarity">
    <text evidence="3">Belongs to the trans-sulfuration enzymes family.</text>
</comment>
<dbReference type="Gene3D" id="3.90.1150.10">
    <property type="entry name" value="Aspartate Aminotransferase, domain 1"/>
    <property type="match status" value="1"/>
</dbReference>
<protein>
    <submittedName>
        <fullName evidence="4">PLP-dependent aspartate aminotransferase family protein</fullName>
    </submittedName>
</protein>
<keyword evidence="5" id="KW-1185">Reference proteome</keyword>
<comment type="caution">
    <text evidence="4">The sequence shown here is derived from an EMBL/GenBank/DDBJ whole genome shotgun (WGS) entry which is preliminary data.</text>
</comment>
<dbReference type="PANTHER" id="PTHR11808:SF80">
    <property type="entry name" value="CYSTATHIONINE GAMMA-LYASE"/>
    <property type="match status" value="1"/>
</dbReference>
<dbReference type="PROSITE" id="PS00868">
    <property type="entry name" value="CYS_MET_METAB_PP"/>
    <property type="match status" value="1"/>
</dbReference>
<dbReference type="PIRSF" id="PIRSF001434">
    <property type="entry name" value="CGS"/>
    <property type="match status" value="1"/>
</dbReference>
<dbReference type="RefSeq" id="WP_284480137.1">
    <property type="nucleotide sequence ID" value="NZ_JASNJD010000004.1"/>
</dbReference>
<proteinExistence type="inferred from homology"/>
<dbReference type="Pfam" id="PF01053">
    <property type="entry name" value="Cys_Met_Meta_PP"/>
    <property type="match status" value="1"/>
</dbReference>
<dbReference type="PANTHER" id="PTHR11808">
    <property type="entry name" value="TRANS-SULFURATION ENZYME FAMILY MEMBER"/>
    <property type="match status" value="1"/>
</dbReference>
<sequence length="396" mass="41808">MTKDARHSDRLGTLAVHAGLDPRAHEGAVTMPIYQSVTFAAPDTEGLEAVNSGKARGFVYSRVRNPTVMAAEQRLAALEGAQSAALFASGMAAVTGALAPLLQAGDELVALPDIYGVTLRYFTELLPRQGVTVRWATSLAPGDVAACVTEKTRVIYAETPTNPLVRIVDLPALAAIAHQAGAKLVVDGTLGGPMNQRPLELGADLLIHSATKYLNGHGDVLAGAVCGARSELRAVRSFSQANGGVMDPHAVWLLMRGMATYGLRMTRHNENGQRLAEFLAAHPAVGKVHYPGLANHDDHALAAKQMTGFGGLMSFEMASAEAARHVVDATRLFAIGPSVGGVESLISQPGNTSHYSVPPEKRREMGIGDTLVRISAGIEEAEDLIEDLTQALEDCK</sequence>
<dbReference type="EMBL" id="JASNJD010000004">
    <property type="protein sequence ID" value="MDK3017317.1"/>
    <property type="molecule type" value="Genomic_DNA"/>
</dbReference>
<evidence type="ECO:0000256" key="1">
    <source>
        <dbReference type="ARBA" id="ARBA00001933"/>
    </source>
</evidence>
<dbReference type="GO" id="GO:0008483">
    <property type="term" value="F:transaminase activity"/>
    <property type="evidence" value="ECO:0007669"/>
    <property type="project" value="UniProtKB-KW"/>
</dbReference>
<keyword evidence="4" id="KW-0808">Transferase</keyword>
<comment type="cofactor">
    <cofactor evidence="1 3">
        <name>pyridoxal 5'-phosphate</name>
        <dbReference type="ChEBI" id="CHEBI:597326"/>
    </cofactor>
</comment>
<dbReference type="Gene3D" id="3.40.640.10">
    <property type="entry name" value="Type I PLP-dependent aspartate aminotransferase-like (Major domain)"/>
    <property type="match status" value="1"/>
</dbReference>
<evidence type="ECO:0000313" key="5">
    <source>
        <dbReference type="Proteomes" id="UP001243757"/>
    </source>
</evidence>
<evidence type="ECO:0000313" key="4">
    <source>
        <dbReference type="EMBL" id="MDK3017317.1"/>
    </source>
</evidence>
<accession>A0ABT7EY81</accession>
<keyword evidence="4" id="KW-0032">Aminotransferase</keyword>
<reference evidence="4 5" key="1">
    <citation type="submission" date="2023-05" db="EMBL/GenBank/DDBJ databases">
        <title>Pseudodonghicola sp. nov.</title>
        <authorList>
            <person name="Huang J."/>
        </authorList>
    </citation>
    <scope>NUCLEOTIDE SEQUENCE [LARGE SCALE GENOMIC DNA]</scope>
    <source>
        <strain evidence="4 5">IC7</strain>
    </source>
</reference>
<keyword evidence="2 3" id="KW-0663">Pyridoxal phosphate</keyword>
<dbReference type="SUPFAM" id="SSF53383">
    <property type="entry name" value="PLP-dependent transferases"/>
    <property type="match status" value="1"/>
</dbReference>